<accession>A0ABD2QCW0</accession>
<dbReference type="Pfam" id="PF00856">
    <property type="entry name" value="SET"/>
    <property type="match status" value="1"/>
</dbReference>
<dbReference type="Proteomes" id="UP001626550">
    <property type="component" value="Unassembled WGS sequence"/>
</dbReference>
<keyword evidence="6" id="KW-0677">Repeat</keyword>
<name>A0ABD2QCW0_9PLAT</name>
<dbReference type="PANTHER" id="PTHR45888">
    <property type="entry name" value="HL01030P-RELATED"/>
    <property type="match status" value="1"/>
</dbReference>
<sequence>MLAKVEARLLAGQWYGIEHVIGYSFKFGRTQLISEMPLAINPTGCARSEPSLRTYVRKRPGAMSSTEVASRAQVMPQASSLSSLEASTNNNNAWTLQSRTHQLRRLRIEWKTNIVLGRSRIQGLGLYAARDLEKHSFIIEYLGETIRNEVGNKRERLYQAQNRGIYMFRASDDCIVDATMCGGLARYINHSCEPNCMAEVVHFDGLPHIIIIANRRVEKGEELTYDYKFDFEEDRPNDRIPCLCGAPACRKWMN</sequence>
<dbReference type="GO" id="GO:0005634">
    <property type="term" value="C:nucleus"/>
    <property type="evidence" value="ECO:0007669"/>
    <property type="project" value="UniProtKB-SubCell"/>
</dbReference>
<dbReference type="Gene3D" id="2.170.270.10">
    <property type="entry name" value="SET domain"/>
    <property type="match status" value="1"/>
</dbReference>
<keyword evidence="8" id="KW-0862">Zinc</keyword>
<evidence type="ECO:0000259" key="12">
    <source>
        <dbReference type="PROSITE" id="PS50280"/>
    </source>
</evidence>
<evidence type="ECO:0000256" key="7">
    <source>
        <dbReference type="ARBA" id="ARBA00022771"/>
    </source>
</evidence>
<feature type="domain" description="Post-SET" evidence="13">
    <location>
        <begin position="238"/>
        <end position="254"/>
    </location>
</feature>
<keyword evidence="5" id="KW-0479">Metal-binding</keyword>
<protein>
    <submittedName>
        <fullName evidence="14">Uncharacterized protein</fullName>
    </submittedName>
</protein>
<evidence type="ECO:0000256" key="11">
    <source>
        <dbReference type="ARBA" id="ARBA00023242"/>
    </source>
</evidence>
<dbReference type="AlphaFoldDB" id="A0ABD2QCW0"/>
<gene>
    <name evidence="14" type="ORF">Ciccas_003957</name>
</gene>
<keyword evidence="4" id="KW-0949">S-adenosyl-L-methionine</keyword>
<comment type="subcellular location">
    <subcellularLocation>
        <location evidence="1">Nucleus</location>
    </subcellularLocation>
</comment>
<dbReference type="PANTHER" id="PTHR45888:SF6">
    <property type="entry name" value="HL01030P-RELATED"/>
    <property type="match status" value="1"/>
</dbReference>
<dbReference type="InterPro" id="IPR003616">
    <property type="entry name" value="Post-SET_dom"/>
</dbReference>
<reference evidence="14 15" key="1">
    <citation type="submission" date="2024-11" db="EMBL/GenBank/DDBJ databases">
        <title>Adaptive evolution of stress response genes in parasites aligns with host niche diversity.</title>
        <authorList>
            <person name="Hahn C."/>
            <person name="Resl P."/>
        </authorList>
    </citation>
    <scope>NUCLEOTIDE SEQUENCE [LARGE SCALE GENOMIC DNA]</scope>
    <source>
        <strain evidence="14">EGGRZ-B1_66</strain>
        <tissue evidence="14">Body</tissue>
    </source>
</reference>
<dbReference type="InterPro" id="IPR001214">
    <property type="entry name" value="SET_dom"/>
</dbReference>
<evidence type="ECO:0000313" key="14">
    <source>
        <dbReference type="EMBL" id="KAL3317387.1"/>
    </source>
</evidence>
<evidence type="ECO:0000256" key="4">
    <source>
        <dbReference type="ARBA" id="ARBA00022691"/>
    </source>
</evidence>
<proteinExistence type="predicted"/>
<dbReference type="SUPFAM" id="SSF82199">
    <property type="entry name" value="SET domain"/>
    <property type="match status" value="1"/>
</dbReference>
<dbReference type="GO" id="GO:0032259">
    <property type="term" value="P:methylation"/>
    <property type="evidence" value="ECO:0007669"/>
    <property type="project" value="UniProtKB-KW"/>
</dbReference>
<feature type="domain" description="SET" evidence="12">
    <location>
        <begin position="112"/>
        <end position="228"/>
    </location>
</feature>
<dbReference type="SMART" id="SM00317">
    <property type="entry name" value="SET"/>
    <property type="match status" value="1"/>
</dbReference>
<evidence type="ECO:0000256" key="8">
    <source>
        <dbReference type="ARBA" id="ARBA00022833"/>
    </source>
</evidence>
<evidence type="ECO:0000256" key="2">
    <source>
        <dbReference type="ARBA" id="ARBA00022603"/>
    </source>
</evidence>
<dbReference type="PROSITE" id="PS50280">
    <property type="entry name" value="SET"/>
    <property type="match status" value="1"/>
</dbReference>
<evidence type="ECO:0000256" key="10">
    <source>
        <dbReference type="ARBA" id="ARBA00023163"/>
    </source>
</evidence>
<evidence type="ECO:0000256" key="6">
    <source>
        <dbReference type="ARBA" id="ARBA00022737"/>
    </source>
</evidence>
<keyword evidence="15" id="KW-1185">Reference proteome</keyword>
<evidence type="ECO:0000313" key="15">
    <source>
        <dbReference type="Proteomes" id="UP001626550"/>
    </source>
</evidence>
<dbReference type="EMBL" id="JBJKFK010000391">
    <property type="protein sequence ID" value="KAL3317387.1"/>
    <property type="molecule type" value="Genomic_DNA"/>
</dbReference>
<evidence type="ECO:0000256" key="1">
    <source>
        <dbReference type="ARBA" id="ARBA00004123"/>
    </source>
</evidence>
<comment type="caution">
    <text evidence="14">The sequence shown here is derived from an EMBL/GenBank/DDBJ whole genome shotgun (WGS) entry which is preliminary data.</text>
</comment>
<keyword evidence="10" id="KW-0804">Transcription</keyword>
<dbReference type="GO" id="GO:0008270">
    <property type="term" value="F:zinc ion binding"/>
    <property type="evidence" value="ECO:0007669"/>
    <property type="project" value="UniProtKB-KW"/>
</dbReference>
<keyword evidence="7" id="KW-0863">Zinc-finger</keyword>
<dbReference type="GO" id="GO:0008168">
    <property type="term" value="F:methyltransferase activity"/>
    <property type="evidence" value="ECO:0007669"/>
    <property type="project" value="UniProtKB-KW"/>
</dbReference>
<keyword evidence="11" id="KW-0539">Nucleus</keyword>
<dbReference type="InterPro" id="IPR046341">
    <property type="entry name" value="SET_dom_sf"/>
</dbReference>
<dbReference type="SMART" id="SM00508">
    <property type="entry name" value="PostSET"/>
    <property type="match status" value="1"/>
</dbReference>
<evidence type="ECO:0000259" key="13">
    <source>
        <dbReference type="PROSITE" id="PS50868"/>
    </source>
</evidence>
<dbReference type="PROSITE" id="PS50868">
    <property type="entry name" value="POST_SET"/>
    <property type="match status" value="1"/>
</dbReference>
<evidence type="ECO:0000256" key="5">
    <source>
        <dbReference type="ARBA" id="ARBA00022723"/>
    </source>
</evidence>
<keyword evidence="3" id="KW-0808">Transferase</keyword>
<keyword evidence="9" id="KW-0805">Transcription regulation</keyword>
<evidence type="ECO:0000256" key="9">
    <source>
        <dbReference type="ARBA" id="ARBA00023015"/>
    </source>
</evidence>
<organism evidence="14 15">
    <name type="scientific">Cichlidogyrus casuarinus</name>
    <dbReference type="NCBI Taxonomy" id="1844966"/>
    <lineage>
        <taxon>Eukaryota</taxon>
        <taxon>Metazoa</taxon>
        <taxon>Spiralia</taxon>
        <taxon>Lophotrochozoa</taxon>
        <taxon>Platyhelminthes</taxon>
        <taxon>Monogenea</taxon>
        <taxon>Monopisthocotylea</taxon>
        <taxon>Dactylogyridea</taxon>
        <taxon>Ancyrocephalidae</taxon>
        <taxon>Cichlidogyrus</taxon>
    </lineage>
</organism>
<keyword evidence="2" id="KW-0489">Methyltransferase</keyword>
<evidence type="ECO:0000256" key="3">
    <source>
        <dbReference type="ARBA" id="ARBA00022679"/>
    </source>
</evidence>